<dbReference type="RefSeq" id="WP_152124561.1">
    <property type="nucleotide sequence ID" value="NZ_WELI01000005.1"/>
</dbReference>
<proteinExistence type="predicted"/>
<dbReference type="EMBL" id="WELI01000005">
    <property type="protein sequence ID" value="KAB7729944.1"/>
    <property type="molecule type" value="Genomic_DNA"/>
</dbReference>
<protein>
    <submittedName>
        <fullName evidence="2">NUDIX domain-containing protein</fullName>
    </submittedName>
</protein>
<dbReference type="InterPro" id="IPR000086">
    <property type="entry name" value="NUDIX_hydrolase_dom"/>
</dbReference>
<dbReference type="PROSITE" id="PS51462">
    <property type="entry name" value="NUDIX"/>
    <property type="match status" value="1"/>
</dbReference>
<dbReference type="Gene3D" id="1.10.10.10">
    <property type="entry name" value="Winged helix-like DNA-binding domain superfamily/Winged helix DNA-binding domain"/>
    <property type="match status" value="1"/>
</dbReference>
<feature type="domain" description="Nudix hydrolase" evidence="1">
    <location>
        <begin position="10"/>
        <end position="140"/>
    </location>
</feature>
<dbReference type="InterPro" id="IPR036390">
    <property type="entry name" value="WH_DNA-bd_sf"/>
</dbReference>
<dbReference type="Pfam" id="PF00293">
    <property type="entry name" value="NUDIX"/>
    <property type="match status" value="1"/>
</dbReference>
<sequence>MLDQYKNQHPYLVALDSIIFGFDGESLNVLLVKRGVDDETWSLMGGWLQPHEGLGEAAHRILLELTGLTNVYLEQLHVFGDPNRDPIARTISVAYFALVNVADYACAISETHQARWFSLYDLPPLLFDHAQMVELAIARLRYKASQHPIGFELLPEKFTIPQLKKLYDAIYNTEFDKRNFSRKILSTNLLIKLDEKQKGFSKKGAYYYQVDTAKYEELTHSFLNFIPNSNERTKSDTGQG</sequence>
<dbReference type="CDD" id="cd18873">
    <property type="entry name" value="NUDIX_NadM_like"/>
    <property type="match status" value="1"/>
</dbReference>
<dbReference type="AlphaFoldDB" id="A0A7J5TXV5"/>
<keyword evidence="3" id="KW-1185">Reference proteome</keyword>
<dbReference type="InterPro" id="IPR036388">
    <property type="entry name" value="WH-like_DNA-bd_sf"/>
</dbReference>
<evidence type="ECO:0000259" key="1">
    <source>
        <dbReference type="PROSITE" id="PS51462"/>
    </source>
</evidence>
<dbReference type="Pfam" id="PF21906">
    <property type="entry name" value="WHD_NrtR"/>
    <property type="match status" value="1"/>
</dbReference>
<dbReference type="InterPro" id="IPR015797">
    <property type="entry name" value="NUDIX_hydrolase-like_dom_sf"/>
</dbReference>
<dbReference type="PANTHER" id="PTHR43736:SF4">
    <property type="entry name" value="SLR1690 PROTEIN"/>
    <property type="match status" value="1"/>
</dbReference>
<dbReference type="InterPro" id="IPR054105">
    <property type="entry name" value="WHD_NrtR"/>
</dbReference>
<evidence type="ECO:0000313" key="2">
    <source>
        <dbReference type="EMBL" id="KAB7729944.1"/>
    </source>
</evidence>
<organism evidence="2 3">
    <name type="scientific">Rudanella paleaurantiibacter</name>
    <dbReference type="NCBI Taxonomy" id="2614655"/>
    <lineage>
        <taxon>Bacteria</taxon>
        <taxon>Pseudomonadati</taxon>
        <taxon>Bacteroidota</taxon>
        <taxon>Cytophagia</taxon>
        <taxon>Cytophagales</taxon>
        <taxon>Cytophagaceae</taxon>
        <taxon>Rudanella</taxon>
    </lineage>
</organism>
<gene>
    <name evidence="2" type="ORF">F5984_12210</name>
</gene>
<dbReference type="Proteomes" id="UP000488299">
    <property type="component" value="Unassembled WGS sequence"/>
</dbReference>
<dbReference type="PANTHER" id="PTHR43736">
    <property type="entry name" value="ADP-RIBOSE PYROPHOSPHATASE"/>
    <property type="match status" value="1"/>
</dbReference>
<name>A0A7J5TXV5_9BACT</name>
<comment type="caution">
    <text evidence="2">The sequence shown here is derived from an EMBL/GenBank/DDBJ whole genome shotgun (WGS) entry which is preliminary data.</text>
</comment>
<reference evidence="2 3" key="1">
    <citation type="submission" date="2019-10" db="EMBL/GenBank/DDBJ databases">
        <title>Rudanella paleaurantiibacter sp. nov., isolated from sludge.</title>
        <authorList>
            <person name="Xu S.Q."/>
        </authorList>
    </citation>
    <scope>NUCLEOTIDE SEQUENCE [LARGE SCALE GENOMIC DNA]</scope>
    <source>
        <strain evidence="2 3">HX-22-17</strain>
    </source>
</reference>
<dbReference type="SUPFAM" id="SSF55811">
    <property type="entry name" value="Nudix"/>
    <property type="match status" value="1"/>
</dbReference>
<accession>A0A7J5TXV5</accession>
<evidence type="ECO:0000313" key="3">
    <source>
        <dbReference type="Proteomes" id="UP000488299"/>
    </source>
</evidence>
<dbReference type="Gene3D" id="3.90.79.10">
    <property type="entry name" value="Nucleoside Triphosphate Pyrophosphohydrolase"/>
    <property type="match status" value="1"/>
</dbReference>
<dbReference type="SUPFAM" id="SSF46785">
    <property type="entry name" value="Winged helix' DNA-binding domain"/>
    <property type="match status" value="1"/>
</dbReference>